<proteinExistence type="predicted"/>
<protein>
    <recommendedName>
        <fullName evidence="2">HTH APSES-type domain-containing protein</fullName>
    </recommendedName>
</protein>
<name>A0AAJ0F685_9PEZI</name>
<dbReference type="InterPro" id="IPR036887">
    <property type="entry name" value="HTH_APSES_sf"/>
</dbReference>
<evidence type="ECO:0000313" key="4">
    <source>
        <dbReference type="Proteomes" id="UP001239445"/>
    </source>
</evidence>
<dbReference type="GO" id="GO:0030907">
    <property type="term" value="C:MBF transcription complex"/>
    <property type="evidence" value="ECO:0007669"/>
    <property type="project" value="TreeGrafter"/>
</dbReference>
<feature type="compositionally biased region" description="Low complexity" evidence="1">
    <location>
        <begin position="657"/>
        <end position="666"/>
    </location>
</feature>
<feature type="region of interest" description="Disordered" evidence="1">
    <location>
        <begin position="93"/>
        <end position="125"/>
    </location>
</feature>
<dbReference type="AlphaFoldDB" id="A0AAJ0F685"/>
<dbReference type="InterPro" id="IPR003163">
    <property type="entry name" value="Tscrpt_reg_HTH_APSES-type"/>
</dbReference>
<evidence type="ECO:0000313" key="3">
    <source>
        <dbReference type="EMBL" id="KAK1752098.1"/>
    </source>
</evidence>
<feature type="region of interest" description="Disordered" evidence="1">
    <location>
        <begin position="348"/>
        <end position="396"/>
    </location>
</feature>
<reference evidence="3" key="1">
    <citation type="submission" date="2023-06" db="EMBL/GenBank/DDBJ databases">
        <title>Genome-scale phylogeny and comparative genomics of the fungal order Sordariales.</title>
        <authorList>
            <consortium name="Lawrence Berkeley National Laboratory"/>
            <person name="Hensen N."/>
            <person name="Bonometti L."/>
            <person name="Westerberg I."/>
            <person name="Brannstrom I.O."/>
            <person name="Guillou S."/>
            <person name="Cros-Aarteil S."/>
            <person name="Calhoun S."/>
            <person name="Haridas S."/>
            <person name="Kuo A."/>
            <person name="Mondo S."/>
            <person name="Pangilinan J."/>
            <person name="Riley R."/>
            <person name="Labutti K."/>
            <person name="Andreopoulos B."/>
            <person name="Lipzen A."/>
            <person name="Chen C."/>
            <person name="Yanf M."/>
            <person name="Daum C."/>
            <person name="Ng V."/>
            <person name="Clum A."/>
            <person name="Steindorff A."/>
            <person name="Ohm R."/>
            <person name="Martin F."/>
            <person name="Silar P."/>
            <person name="Natvig D."/>
            <person name="Lalanne C."/>
            <person name="Gautier V."/>
            <person name="Ament-Velasquez S.L."/>
            <person name="Kruys A."/>
            <person name="Hutchinson M.I."/>
            <person name="Powell A.J."/>
            <person name="Barry K."/>
            <person name="Miller A.N."/>
            <person name="Grigoriev I.V."/>
            <person name="Debuchy R."/>
            <person name="Gladieux P."/>
            <person name="Thoren M.H."/>
            <person name="Johannesson H."/>
        </authorList>
    </citation>
    <scope>NUCLEOTIDE SEQUENCE</scope>
    <source>
        <strain evidence="3">PSN4</strain>
    </source>
</reference>
<feature type="region of interest" description="Disordered" evidence="1">
    <location>
        <begin position="639"/>
        <end position="697"/>
    </location>
</feature>
<dbReference type="EMBL" id="MU839840">
    <property type="protein sequence ID" value="KAK1752098.1"/>
    <property type="molecule type" value="Genomic_DNA"/>
</dbReference>
<dbReference type="InterPro" id="IPR051642">
    <property type="entry name" value="SWI6-like"/>
</dbReference>
<evidence type="ECO:0000259" key="2">
    <source>
        <dbReference type="PROSITE" id="PS51299"/>
    </source>
</evidence>
<feature type="region of interest" description="Disordered" evidence="1">
    <location>
        <begin position="480"/>
        <end position="519"/>
    </location>
</feature>
<dbReference type="PROSITE" id="PS51299">
    <property type="entry name" value="HTH_APSES"/>
    <property type="match status" value="1"/>
</dbReference>
<organism evidence="3 4">
    <name type="scientific">Echria macrotheca</name>
    <dbReference type="NCBI Taxonomy" id="438768"/>
    <lineage>
        <taxon>Eukaryota</taxon>
        <taxon>Fungi</taxon>
        <taxon>Dikarya</taxon>
        <taxon>Ascomycota</taxon>
        <taxon>Pezizomycotina</taxon>
        <taxon>Sordariomycetes</taxon>
        <taxon>Sordariomycetidae</taxon>
        <taxon>Sordariales</taxon>
        <taxon>Schizotheciaceae</taxon>
        <taxon>Echria</taxon>
    </lineage>
</organism>
<dbReference type="Gene3D" id="3.10.260.10">
    <property type="entry name" value="Transcription regulator HTH, APSES-type DNA-binding domain"/>
    <property type="match status" value="1"/>
</dbReference>
<comment type="caution">
    <text evidence="3">The sequence shown here is derived from an EMBL/GenBank/DDBJ whole genome shotgun (WGS) entry which is preliminary data.</text>
</comment>
<dbReference type="PANTHER" id="PTHR43828:SF5">
    <property type="entry name" value="TRANSCRIPTIONAL REPRESSOR XBP1"/>
    <property type="match status" value="1"/>
</dbReference>
<dbReference type="PANTHER" id="PTHR43828">
    <property type="entry name" value="ASPARAGINASE"/>
    <property type="match status" value="1"/>
</dbReference>
<sequence>MIDRLFHLRGIHHGFVANGSEQCLCFLFRIRARRYSLSDFIIHPPGLVSQTCLVHLPQPHPSNWTCTCSCCDRARHLHRLPTATMKVESLLNQDPSRAPLPTSRPAFESQVPSPARTEPEASRNTSIVAASMTRNHNGEARPQSRGEVRFPPYENLNADALATLRRFGVNSVGSIQQSRKRIPYNSGKKEFSHKTGRDCFDVFQYDFRPPGDDAGQRYIIMWDYKIGLVRMTPFFKCCKYPKTMPAKMLSQNPGLKEITHSITGGSIAAQGYWMPFECARAACATFCYEIAGAMTPIFGQDFPSMCLRRDMPGFAKFCIPQGTIERSRREAEHFRWLYSERSAIGRSSAVDRASPGRPPYDVYQNYDAGGPSRQQQQRTRRRDLSINPMQGSDRGVGVLISPGEANRDWYGPPQIGLEPAITTPRSAATQSPPNWAGLNSQAALQNRQYHPYKLGEDFPSGPGALHRDLKEILRDGKTDWYGHHGYPSPASHHPSVSPAPGGHGHGQKPERGGLGYGYGQHYEYTGAEHHRAGSATGWRHHHDAPPEVYGAGPGGPYHDSSGAARYGAARGVHHQASEKDAALVLVSLREPGPGPDTPRREHVRFDGYVLAGDNDNNAYIGAGAAREEAVAVSLRLGLSSSPRQQNNDSDTHRGFGAAAAASSSSSYGQRPILLPPLLSAQGPSDRPVLKRRRATLM</sequence>
<feature type="region of interest" description="Disordered" evidence="1">
    <location>
        <begin position="533"/>
        <end position="574"/>
    </location>
</feature>
<keyword evidence="4" id="KW-1185">Reference proteome</keyword>
<feature type="compositionally biased region" description="Low complexity" evidence="1">
    <location>
        <begin position="487"/>
        <end position="500"/>
    </location>
</feature>
<gene>
    <name evidence="3" type="ORF">QBC47DRAFT_65452</name>
</gene>
<evidence type="ECO:0000256" key="1">
    <source>
        <dbReference type="SAM" id="MobiDB-lite"/>
    </source>
</evidence>
<dbReference type="SUPFAM" id="SSF54616">
    <property type="entry name" value="DNA-binding domain of Mlu1-box binding protein MBP1"/>
    <property type="match status" value="1"/>
</dbReference>
<feature type="compositionally biased region" description="Polar residues" evidence="1">
    <location>
        <begin position="639"/>
        <end position="648"/>
    </location>
</feature>
<dbReference type="GO" id="GO:0000981">
    <property type="term" value="F:DNA-binding transcription factor activity, RNA polymerase II-specific"/>
    <property type="evidence" value="ECO:0007669"/>
    <property type="project" value="UniProtKB-ARBA"/>
</dbReference>
<accession>A0AAJ0F685</accession>
<dbReference type="GO" id="GO:0003677">
    <property type="term" value="F:DNA binding"/>
    <property type="evidence" value="ECO:0007669"/>
    <property type="project" value="InterPro"/>
</dbReference>
<dbReference type="GO" id="GO:0033309">
    <property type="term" value="C:SBF transcription complex"/>
    <property type="evidence" value="ECO:0007669"/>
    <property type="project" value="TreeGrafter"/>
</dbReference>
<dbReference type="Proteomes" id="UP001239445">
    <property type="component" value="Unassembled WGS sequence"/>
</dbReference>
<feature type="domain" description="HTH APSES-type" evidence="2">
    <location>
        <begin position="189"/>
        <end position="309"/>
    </location>
</feature>